<feature type="signal peptide" evidence="2">
    <location>
        <begin position="1"/>
        <end position="28"/>
    </location>
</feature>
<name>A0A5B9PA61_9BACT</name>
<proteinExistence type="predicted"/>
<keyword evidence="1" id="KW-0472">Membrane</keyword>
<evidence type="ECO:0000313" key="3">
    <source>
        <dbReference type="EMBL" id="QEG21820.1"/>
    </source>
</evidence>
<evidence type="ECO:0000256" key="2">
    <source>
        <dbReference type="SAM" id="SignalP"/>
    </source>
</evidence>
<evidence type="ECO:0000313" key="4">
    <source>
        <dbReference type="Proteomes" id="UP000322214"/>
    </source>
</evidence>
<sequence precursor="true">MRQLYCTTGIAFSALFLAMACLFASSSADEVIIEEGLSRANIAIGDYSCSPCLSKLVAASFEMKGDQNLGTVELTAGELWQFFNDNGYDSVNTMTLFLDVDQISSEDSFNLSKLNVQIQSPIGGNLLTDTNLGAHQIIVPGYETSSSRPEAELKFDLGYDFMKLFTPESTELVRVSINTPVDGALAPTFHLTANDGVFGQTNLGQMFMFVLFWGAVFLVLLRWMKPVRTAIPVRPVTARPIAVRQRTA</sequence>
<keyword evidence="2" id="KW-0732">Signal</keyword>
<evidence type="ECO:0000256" key="1">
    <source>
        <dbReference type="SAM" id="Phobius"/>
    </source>
</evidence>
<feature type="transmembrane region" description="Helical" evidence="1">
    <location>
        <begin position="206"/>
        <end position="224"/>
    </location>
</feature>
<accession>A0A5B9PA61</accession>
<keyword evidence="4" id="KW-1185">Reference proteome</keyword>
<dbReference type="EMBL" id="CP042912">
    <property type="protein sequence ID" value="QEG21820.1"/>
    <property type="molecule type" value="Genomic_DNA"/>
</dbReference>
<dbReference type="Proteomes" id="UP000322214">
    <property type="component" value="Chromosome"/>
</dbReference>
<protein>
    <submittedName>
        <fullName evidence="3">Uncharacterized protein</fullName>
    </submittedName>
</protein>
<reference evidence="3 4" key="1">
    <citation type="submission" date="2019-08" db="EMBL/GenBank/DDBJ databases">
        <title>Deep-cultivation of Planctomycetes and their phenomic and genomic characterization uncovers novel biology.</title>
        <authorList>
            <person name="Wiegand S."/>
            <person name="Jogler M."/>
            <person name="Boedeker C."/>
            <person name="Pinto D."/>
            <person name="Vollmers J."/>
            <person name="Rivas-Marin E."/>
            <person name="Kohn T."/>
            <person name="Peeters S.H."/>
            <person name="Heuer A."/>
            <person name="Rast P."/>
            <person name="Oberbeckmann S."/>
            <person name="Bunk B."/>
            <person name="Jeske O."/>
            <person name="Meyerdierks A."/>
            <person name="Storesund J.E."/>
            <person name="Kallscheuer N."/>
            <person name="Luecker S."/>
            <person name="Lage O.M."/>
            <person name="Pohl T."/>
            <person name="Merkel B.J."/>
            <person name="Hornburger P."/>
            <person name="Mueller R.-W."/>
            <person name="Bruemmer F."/>
            <person name="Labrenz M."/>
            <person name="Spormann A.M."/>
            <person name="Op den Camp H."/>
            <person name="Overmann J."/>
            <person name="Amann R."/>
            <person name="Jetten M.S.M."/>
            <person name="Mascher T."/>
            <person name="Medema M.H."/>
            <person name="Devos D.P."/>
            <person name="Kaster A.-K."/>
            <person name="Ovreas L."/>
            <person name="Rohde M."/>
            <person name="Galperin M.Y."/>
            <person name="Jogler C."/>
        </authorList>
    </citation>
    <scope>NUCLEOTIDE SEQUENCE [LARGE SCALE GENOMIC DNA]</scope>
    <source>
        <strain evidence="3 4">FC18</strain>
    </source>
</reference>
<keyword evidence="1" id="KW-1133">Transmembrane helix</keyword>
<dbReference type="PROSITE" id="PS51257">
    <property type="entry name" value="PROKAR_LIPOPROTEIN"/>
    <property type="match status" value="1"/>
</dbReference>
<dbReference type="KEGG" id="mff:MFFC18_16800"/>
<feature type="chain" id="PRO_5022903154" evidence="2">
    <location>
        <begin position="29"/>
        <end position="248"/>
    </location>
</feature>
<keyword evidence="1" id="KW-0812">Transmembrane</keyword>
<gene>
    <name evidence="3" type="ORF">MFFC18_16800</name>
</gene>
<dbReference type="RefSeq" id="WP_075085496.1">
    <property type="nucleotide sequence ID" value="NZ_CP042912.1"/>
</dbReference>
<organism evidence="3 4">
    <name type="scientific">Mariniblastus fucicola</name>
    <dbReference type="NCBI Taxonomy" id="980251"/>
    <lineage>
        <taxon>Bacteria</taxon>
        <taxon>Pseudomonadati</taxon>
        <taxon>Planctomycetota</taxon>
        <taxon>Planctomycetia</taxon>
        <taxon>Pirellulales</taxon>
        <taxon>Pirellulaceae</taxon>
        <taxon>Mariniblastus</taxon>
    </lineage>
</organism>
<dbReference type="AlphaFoldDB" id="A0A5B9PA61"/>